<protein>
    <recommendedName>
        <fullName evidence="1">Methyltransferase type 11 domain-containing protein</fullName>
    </recommendedName>
</protein>
<dbReference type="Gene3D" id="3.40.50.150">
    <property type="entry name" value="Vaccinia Virus protein VP39"/>
    <property type="match status" value="1"/>
</dbReference>
<gene>
    <name evidence="2" type="ORF">A2Z23_01835</name>
</gene>
<dbReference type="CDD" id="cd02440">
    <property type="entry name" value="AdoMet_MTases"/>
    <property type="match status" value="1"/>
</dbReference>
<organism evidence="2 3">
    <name type="scientific">Candidatus Curtissbacteria bacterium RBG_16_39_7</name>
    <dbReference type="NCBI Taxonomy" id="1797707"/>
    <lineage>
        <taxon>Bacteria</taxon>
        <taxon>Candidatus Curtissiibacteriota</taxon>
    </lineage>
</organism>
<dbReference type="Pfam" id="PF08241">
    <property type="entry name" value="Methyltransf_11"/>
    <property type="match status" value="1"/>
</dbReference>
<dbReference type="EMBL" id="MFAV01000039">
    <property type="protein sequence ID" value="OGD85956.1"/>
    <property type="molecule type" value="Genomic_DNA"/>
</dbReference>
<evidence type="ECO:0000313" key="3">
    <source>
        <dbReference type="Proteomes" id="UP000176628"/>
    </source>
</evidence>
<sequence length="189" mass="21864">MGKFLGKSLGCKVTGVEIDKKFAQVANGRITKVIVGDLENDKIQTKILQESKFDVIFASAILEHLKRPEQVLKNLIKSLKKGKIIIITLPNVACWRTRLELLMGRFNYTESGILDKGHLRFFTVKSAIQFIEGNCKLKIDAIDFEFPLFPIIHRIFKLIPLVGTRLQFKFYRRFPNFFAYQIVFKTRPK</sequence>
<dbReference type="PANTHER" id="PTHR43861">
    <property type="entry name" value="TRANS-ACONITATE 2-METHYLTRANSFERASE-RELATED"/>
    <property type="match status" value="1"/>
</dbReference>
<dbReference type="SUPFAM" id="SSF53335">
    <property type="entry name" value="S-adenosyl-L-methionine-dependent methyltransferases"/>
    <property type="match status" value="1"/>
</dbReference>
<dbReference type="InterPro" id="IPR013216">
    <property type="entry name" value="Methyltransf_11"/>
</dbReference>
<dbReference type="AlphaFoldDB" id="A0A1F5G249"/>
<evidence type="ECO:0000259" key="1">
    <source>
        <dbReference type="Pfam" id="PF08241"/>
    </source>
</evidence>
<dbReference type="InterPro" id="IPR029063">
    <property type="entry name" value="SAM-dependent_MTases_sf"/>
</dbReference>
<evidence type="ECO:0000313" key="2">
    <source>
        <dbReference type="EMBL" id="OGD85956.1"/>
    </source>
</evidence>
<reference evidence="2 3" key="1">
    <citation type="journal article" date="2016" name="Nat. Commun.">
        <title>Thousands of microbial genomes shed light on interconnected biogeochemical processes in an aquifer system.</title>
        <authorList>
            <person name="Anantharaman K."/>
            <person name="Brown C.T."/>
            <person name="Hug L.A."/>
            <person name="Sharon I."/>
            <person name="Castelle C.J."/>
            <person name="Probst A.J."/>
            <person name="Thomas B.C."/>
            <person name="Singh A."/>
            <person name="Wilkins M.J."/>
            <person name="Karaoz U."/>
            <person name="Brodie E.L."/>
            <person name="Williams K.H."/>
            <person name="Hubbard S.S."/>
            <person name="Banfield J.F."/>
        </authorList>
    </citation>
    <scope>NUCLEOTIDE SEQUENCE [LARGE SCALE GENOMIC DNA]</scope>
</reference>
<dbReference type="Proteomes" id="UP000176628">
    <property type="component" value="Unassembled WGS sequence"/>
</dbReference>
<comment type="caution">
    <text evidence="2">The sequence shown here is derived from an EMBL/GenBank/DDBJ whole genome shotgun (WGS) entry which is preliminary data.</text>
</comment>
<accession>A0A1F5G249</accession>
<dbReference type="GO" id="GO:0008757">
    <property type="term" value="F:S-adenosylmethionine-dependent methyltransferase activity"/>
    <property type="evidence" value="ECO:0007669"/>
    <property type="project" value="InterPro"/>
</dbReference>
<feature type="domain" description="Methyltransferase type 11" evidence="1">
    <location>
        <begin position="8"/>
        <end position="87"/>
    </location>
</feature>
<name>A0A1F5G249_9BACT</name>
<proteinExistence type="predicted"/>